<accession>A0A0C2I933</accession>
<dbReference type="PATRIC" id="fig|226910.6.peg.124"/>
<reference evidence="1 2" key="1">
    <citation type="submission" date="2015-01" db="EMBL/GenBank/DDBJ databases">
        <title>Complete genome of Pseudomonas batumici UCM B-321 producer of the batumin antibiotic with strong antistaphilococcal and potential anticancer activity.</title>
        <authorList>
            <person name="Klochko V.V."/>
            <person name="Zelena L.B."/>
            <person name="Elena K.A."/>
            <person name="Reva O.N."/>
        </authorList>
    </citation>
    <scope>NUCLEOTIDE SEQUENCE [LARGE SCALE GENOMIC DNA]</scope>
    <source>
        <strain evidence="1 2">UCM B-321</strain>
    </source>
</reference>
<protein>
    <submittedName>
        <fullName evidence="1">Uncharacterized protein</fullName>
    </submittedName>
</protein>
<evidence type="ECO:0000313" key="1">
    <source>
        <dbReference type="EMBL" id="KIH85756.1"/>
    </source>
</evidence>
<organism evidence="1 2">
    <name type="scientific">Pseudomonas batumici</name>
    <dbReference type="NCBI Taxonomy" id="226910"/>
    <lineage>
        <taxon>Bacteria</taxon>
        <taxon>Pseudomonadati</taxon>
        <taxon>Pseudomonadota</taxon>
        <taxon>Gammaproteobacteria</taxon>
        <taxon>Pseudomonadales</taxon>
        <taxon>Pseudomonadaceae</taxon>
        <taxon>Pseudomonas</taxon>
    </lineage>
</organism>
<sequence length="48" mass="5190">MSLQQGEWVIFDPVWFIDGIGQGSAKDAAAAMLPKIGSIRLSTRVKIS</sequence>
<comment type="caution">
    <text evidence="1">The sequence shown here is derived from an EMBL/GenBank/DDBJ whole genome shotgun (WGS) entry which is preliminary data.</text>
</comment>
<proteinExistence type="predicted"/>
<evidence type="ECO:0000313" key="2">
    <source>
        <dbReference type="Proteomes" id="UP000031535"/>
    </source>
</evidence>
<name>A0A0C2I933_9PSED</name>
<dbReference type="EMBL" id="JXDG01000003">
    <property type="protein sequence ID" value="KIH85756.1"/>
    <property type="molecule type" value="Genomic_DNA"/>
</dbReference>
<keyword evidence="2" id="KW-1185">Reference proteome</keyword>
<dbReference type="Proteomes" id="UP000031535">
    <property type="component" value="Unassembled WGS sequence"/>
</dbReference>
<gene>
    <name evidence="1" type="ORF">UCMB321_0123</name>
</gene>
<dbReference type="AlphaFoldDB" id="A0A0C2I933"/>